<name>A0ABP9MLR7_9HYPH</name>
<protein>
    <submittedName>
        <fullName evidence="1">Uncharacterized protein</fullName>
    </submittedName>
</protein>
<dbReference type="Proteomes" id="UP001501525">
    <property type="component" value="Unassembled WGS sequence"/>
</dbReference>
<sequence length="74" mass="8459">MCYFCVDKVQQIVFNDTTVLRRIVSREGDVQSKIPANAGFFIIWRAYFMTCENTEQVLQATKKPMPPNAGKILS</sequence>
<keyword evidence="2" id="KW-1185">Reference proteome</keyword>
<accession>A0ABP9MLR7</accession>
<dbReference type="EMBL" id="BAABIY010000013">
    <property type="protein sequence ID" value="GAA5097270.1"/>
    <property type="molecule type" value="Genomic_DNA"/>
</dbReference>
<comment type="caution">
    <text evidence="1">The sequence shown here is derived from an EMBL/GenBank/DDBJ whole genome shotgun (WGS) entry which is preliminary data.</text>
</comment>
<reference evidence="2" key="1">
    <citation type="journal article" date="2019" name="Int. J. Syst. Evol. Microbiol.">
        <title>The Global Catalogue of Microorganisms (GCM) 10K type strain sequencing project: providing services to taxonomists for standard genome sequencing and annotation.</title>
        <authorList>
            <consortium name="The Broad Institute Genomics Platform"/>
            <consortium name="The Broad Institute Genome Sequencing Center for Infectious Disease"/>
            <person name="Wu L."/>
            <person name="Ma J."/>
        </authorList>
    </citation>
    <scope>NUCLEOTIDE SEQUENCE [LARGE SCALE GENOMIC DNA]</scope>
    <source>
        <strain evidence="2">JCM 17706</strain>
    </source>
</reference>
<organism evidence="1 2">
    <name type="scientific">Bartonella acomydis</name>
    <dbReference type="NCBI Taxonomy" id="686234"/>
    <lineage>
        <taxon>Bacteria</taxon>
        <taxon>Pseudomonadati</taxon>
        <taxon>Pseudomonadota</taxon>
        <taxon>Alphaproteobacteria</taxon>
        <taxon>Hyphomicrobiales</taxon>
        <taxon>Bartonellaceae</taxon>
        <taxon>Bartonella</taxon>
    </lineage>
</organism>
<evidence type="ECO:0000313" key="2">
    <source>
        <dbReference type="Proteomes" id="UP001501525"/>
    </source>
</evidence>
<evidence type="ECO:0000313" key="1">
    <source>
        <dbReference type="EMBL" id="GAA5097270.1"/>
    </source>
</evidence>
<gene>
    <name evidence="1" type="ORF">GCM10023260_06930</name>
</gene>
<proteinExistence type="predicted"/>